<sequence>MQCRKPVCRRNGGQDGVPKEWVEDGVPKVEEEAKAKAKAKAEEQWIRRCERQCAEGMGGGARDAQLAYKFCAFGPFDF</sequence>
<dbReference type="EMBL" id="JBBPBK010000004">
    <property type="protein sequence ID" value="KAK9286772.1"/>
    <property type="molecule type" value="Genomic_DNA"/>
</dbReference>
<organism evidence="1 2">
    <name type="scientific">Liquidambar formosana</name>
    <name type="common">Formosan gum</name>
    <dbReference type="NCBI Taxonomy" id="63359"/>
    <lineage>
        <taxon>Eukaryota</taxon>
        <taxon>Viridiplantae</taxon>
        <taxon>Streptophyta</taxon>
        <taxon>Embryophyta</taxon>
        <taxon>Tracheophyta</taxon>
        <taxon>Spermatophyta</taxon>
        <taxon>Magnoliopsida</taxon>
        <taxon>eudicotyledons</taxon>
        <taxon>Gunneridae</taxon>
        <taxon>Pentapetalae</taxon>
        <taxon>Saxifragales</taxon>
        <taxon>Altingiaceae</taxon>
        <taxon>Liquidambar</taxon>
    </lineage>
</organism>
<reference evidence="1 2" key="1">
    <citation type="journal article" date="2024" name="Plant J.">
        <title>Genome sequences and population genomics reveal climatic adaptation and genomic divergence between two closely related sweetgum species.</title>
        <authorList>
            <person name="Xu W.Q."/>
            <person name="Ren C.Q."/>
            <person name="Zhang X.Y."/>
            <person name="Comes H.P."/>
            <person name="Liu X.H."/>
            <person name="Li Y.G."/>
            <person name="Kettle C.J."/>
            <person name="Jalonen R."/>
            <person name="Gaisberger H."/>
            <person name="Ma Y.Z."/>
            <person name="Qiu Y.X."/>
        </authorList>
    </citation>
    <scope>NUCLEOTIDE SEQUENCE [LARGE SCALE GENOMIC DNA]</scope>
    <source>
        <strain evidence="1">Hangzhou</strain>
    </source>
</reference>
<keyword evidence="2" id="KW-1185">Reference proteome</keyword>
<dbReference type="AlphaFoldDB" id="A0AAP0S4C9"/>
<protein>
    <submittedName>
        <fullName evidence="1">Uncharacterized protein</fullName>
    </submittedName>
</protein>
<evidence type="ECO:0000313" key="1">
    <source>
        <dbReference type="EMBL" id="KAK9286772.1"/>
    </source>
</evidence>
<name>A0AAP0S4C9_LIQFO</name>
<gene>
    <name evidence="1" type="ORF">L1049_015176</name>
</gene>
<comment type="caution">
    <text evidence="1">The sequence shown here is derived from an EMBL/GenBank/DDBJ whole genome shotgun (WGS) entry which is preliminary data.</text>
</comment>
<dbReference type="Proteomes" id="UP001415857">
    <property type="component" value="Unassembled WGS sequence"/>
</dbReference>
<proteinExistence type="predicted"/>
<evidence type="ECO:0000313" key="2">
    <source>
        <dbReference type="Proteomes" id="UP001415857"/>
    </source>
</evidence>
<accession>A0AAP0S4C9</accession>